<evidence type="ECO:0000313" key="2">
    <source>
        <dbReference type="EMBL" id="WEK21591.1"/>
    </source>
</evidence>
<dbReference type="Pfam" id="PF00149">
    <property type="entry name" value="Metallophos"/>
    <property type="match status" value="1"/>
</dbReference>
<dbReference type="Gene3D" id="3.60.21.10">
    <property type="match status" value="1"/>
</dbReference>
<feature type="domain" description="Calcineurin-like phosphoesterase" evidence="1">
    <location>
        <begin position="34"/>
        <end position="256"/>
    </location>
</feature>
<dbReference type="PANTHER" id="PTHR43143:SF1">
    <property type="entry name" value="SERINE_THREONINE-PROTEIN PHOSPHATASE CPPED1"/>
    <property type="match status" value="1"/>
</dbReference>
<reference evidence="2" key="1">
    <citation type="submission" date="2023-03" db="EMBL/GenBank/DDBJ databases">
        <title>Andean soil-derived lignocellulolytic bacterial consortium as a source of novel taxa and putative plastic-active enzymes.</title>
        <authorList>
            <person name="Diaz-Garcia L."/>
            <person name="Chuvochina M."/>
            <person name="Feuerriegel G."/>
            <person name="Bunk B."/>
            <person name="Sproer C."/>
            <person name="Streit W.R."/>
            <person name="Rodriguez L.M."/>
            <person name="Overmann J."/>
            <person name="Jimenez D.J."/>
        </authorList>
    </citation>
    <scope>NUCLEOTIDE SEQUENCE</scope>
    <source>
        <strain evidence="2">MAG 3858</strain>
    </source>
</reference>
<dbReference type="PANTHER" id="PTHR43143">
    <property type="entry name" value="METALLOPHOSPHOESTERASE, CALCINEURIN SUPERFAMILY"/>
    <property type="match status" value="1"/>
</dbReference>
<protein>
    <submittedName>
        <fullName evidence="2">Metallophosphoesterase</fullName>
    </submittedName>
</protein>
<sequence length="309" mass="35331">MKRSTFLQSSALLIGGGMLSSFTEKEKTANKNPIRFAHLTDIHVKPGIVPETGMAKALQHAQMLKPKVSFIVNGGDSIMDALEADKQKAQQQWDVFNRILKAENSLPIYHAIGNHDVWGWFNKDKSLQEDPLYGKNWAVETLGMKNRYYSFSKDKWHFIVLDSTQLNPAGGYIARIDESQFTWLQEELEEVPVEKFICIISHIPVLSICAGLFFEKNEANGDLKIQRNLMHSDFFQLKKIFVKYPNIKVCIGGHVHLQDELEYLGVKYYCNGAVSGNWWHGAYQEFSPAYALMELYDNGNSQRTIINYQ</sequence>
<name>A0AAJ5WBK0_9SPHI</name>
<dbReference type="InterPro" id="IPR051918">
    <property type="entry name" value="STPP_CPPED1"/>
</dbReference>
<dbReference type="InterPro" id="IPR029052">
    <property type="entry name" value="Metallo-depent_PP-like"/>
</dbReference>
<dbReference type="InterPro" id="IPR004843">
    <property type="entry name" value="Calcineurin-like_PHP"/>
</dbReference>
<evidence type="ECO:0000313" key="3">
    <source>
        <dbReference type="Proteomes" id="UP001214530"/>
    </source>
</evidence>
<organism evidence="2 3">
    <name type="scientific">Candidatus Pedobacter colombiensis</name>
    <dbReference type="NCBI Taxonomy" id="3121371"/>
    <lineage>
        <taxon>Bacteria</taxon>
        <taxon>Pseudomonadati</taxon>
        <taxon>Bacteroidota</taxon>
        <taxon>Sphingobacteriia</taxon>
        <taxon>Sphingobacteriales</taxon>
        <taxon>Sphingobacteriaceae</taxon>
        <taxon>Pedobacter</taxon>
    </lineage>
</organism>
<dbReference type="AlphaFoldDB" id="A0AAJ5WBK0"/>
<dbReference type="Proteomes" id="UP001214530">
    <property type="component" value="Chromosome"/>
</dbReference>
<proteinExistence type="predicted"/>
<dbReference type="SUPFAM" id="SSF56300">
    <property type="entry name" value="Metallo-dependent phosphatases"/>
    <property type="match status" value="1"/>
</dbReference>
<dbReference type="GO" id="GO:0016787">
    <property type="term" value="F:hydrolase activity"/>
    <property type="evidence" value="ECO:0007669"/>
    <property type="project" value="InterPro"/>
</dbReference>
<dbReference type="EMBL" id="CP119313">
    <property type="protein sequence ID" value="WEK21591.1"/>
    <property type="molecule type" value="Genomic_DNA"/>
</dbReference>
<accession>A0AAJ5WBK0</accession>
<evidence type="ECO:0000259" key="1">
    <source>
        <dbReference type="Pfam" id="PF00149"/>
    </source>
</evidence>
<gene>
    <name evidence="2" type="ORF">P0Y49_10625</name>
</gene>